<evidence type="ECO:0000313" key="3">
    <source>
        <dbReference type="Proteomes" id="UP000324585"/>
    </source>
</evidence>
<organism evidence="2 3">
    <name type="scientific">Porphyridium purpureum</name>
    <name type="common">Red alga</name>
    <name type="synonym">Porphyridium cruentum</name>
    <dbReference type="NCBI Taxonomy" id="35688"/>
    <lineage>
        <taxon>Eukaryota</taxon>
        <taxon>Rhodophyta</taxon>
        <taxon>Bangiophyceae</taxon>
        <taxon>Porphyridiales</taxon>
        <taxon>Porphyridiaceae</taxon>
        <taxon>Porphyridium</taxon>
    </lineage>
</organism>
<comment type="caution">
    <text evidence="2">The sequence shown here is derived from an EMBL/GenBank/DDBJ whole genome shotgun (WGS) entry which is preliminary data.</text>
</comment>
<keyword evidence="1" id="KW-0732">Signal</keyword>
<reference evidence="3" key="1">
    <citation type="journal article" date="2019" name="Nat. Commun.">
        <title>Expansion of phycobilisome linker gene families in mesophilic red algae.</title>
        <authorList>
            <person name="Lee J."/>
            <person name="Kim D."/>
            <person name="Bhattacharya D."/>
            <person name="Yoon H.S."/>
        </authorList>
    </citation>
    <scope>NUCLEOTIDE SEQUENCE [LARGE SCALE GENOMIC DNA]</scope>
    <source>
        <strain evidence="3">CCMP 1328</strain>
    </source>
</reference>
<dbReference type="AlphaFoldDB" id="A0A5J4Z590"/>
<dbReference type="EMBL" id="VRMN01000001">
    <property type="protein sequence ID" value="KAA8498378.1"/>
    <property type="molecule type" value="Genomic_DNA"/>
</dbReference>
<accession>A0A5J4Z590</accession>
<protein>
    <recommendedName>
        <fullName evidence="4">Glycosyltransferase 2-like domain-containing protein</fullName>
    </recommendedName>
</protein>
<feature type="chain" id="PRO_5023892983" description="Glycosyltransferase 2-like domain-containing protein" evidence="1">
    <location>
        <begin position="23"/>
        <end position="660"/>
    </location>
</feature>
<dbReference type="Proteomes" id="UP000324585">
    <property type="component" value="Unassembled WGS sequence"/>
</dbReference>
<evidence type="ECO:0008006" key="4">
    <source>
        <dbReference type="Google" id="ProtNLM"/>
    </source>
</evidence>
<proteinExistence type="predicted"/>
<evidence type="ECO:0000313" key="2">
    <source>
        <dbReference type="EMBL" id="KAA8498378.1"/>
    </source>
</evidence>
<sequence length="660" mass="74909">MRSSVFVILLLIVIELLVPRHAETCVDISLAPPFPPEAWSWQCAASDRSSDGPDADMSYASSARHTCVDAVVTVYTYDRPRYLLALLRDLRRESRAAEIRVAVHVIDDNSMDCTFASSDVNYFESQTRSKDATDSLLVEVTQEWFHGDRQESQRPRCVSAARMKDAADFIFEQEEPQWRLYTSKYRHGRRRYWNLIRESYALLEQWGLPDSSCSTDAHPLYFYFLPDDVRLCNNFFSRSMALWNMIRDEDEGSNGEEKISLMLHIEKSREHEAVWTNIRPSRLSYSEKILRIGWVESGNFMASRRFLEEMGFSFPYLSPERWINNPNISSGVGATLSALFVQRKKAMYRTSHSLLAHVGVGARSKMNAGIERGSTHHTIHYMDGESAYKHLLRKHAYTVAVSIASKWSRAIALHGVVDSLASQVDSLHVYLNDYEFVPSFLSGASWIHVLQSQSDSAGGDIGDIGKFWWAGGVHFSYMESHFDYHLTCDDDLMYPSDYVERMVAAAQSYDGAVFVGLHGIQIDSGRLMGRGRNSGYYASRTVFLWSDKLEHDTVVHALGTGTLCYDIHQVGPIPLGLFGAPNMADLWVARFAQGRQIPMVAVQRPQGWLKEVSGTFEDSLYVQLNKRENKKKERFVTQVAKDGVPWALFPAALKSKQDEG</sequence>
<dbReference type="InterPro" id="IPR029044">
    <property type="entry name" value="Nucleotide-diphossugar_trans"/>
</dbReference>
<feature type="signal peptide" evidence="1">
    <location>
        <begin position="1"/>
        <end position="22"/>
    </location>
</feature>
<gene>
    <name evidence="2" type="ORF">FVE85_5963</name>
</gene>
<keyword evidence="3" id="KW-1185">Reference proteome</keyword>
<dbReference type="OrthoDB" id="3541at2759"/>
<dbReference type="OMA" id="MELECAT"/>
<dbReference type="SUPFAM" id="SSF53448">
    <property type="entry name" value="Nucleotide-diphospho-sugar transferases"/>
    <property type="match status" value="1"/>
</dbReference>
<evidence type="ECO:0000256" key="1">
    <source>
        <dbReference type="SAM" id="SignalP"/>
    </source>
</evidence>
<name>A0A5J4Z590_PORPP</name>